<feature type="domain" description="D-isomer specific 2-hydroxyacid dehydrogenase NAD-binding" evidence="3">
    <location>
        <begin position="107"/>
        <end position="279"/>
    </location>
</feature>
<dbReference type="Gene3D" id="3.40.50.720">
    <property type="entry name" value="NAD(P)-binding Rossmann-like Domain"/>
    <property type="match status" value="2"/>
</dbReference>
<gene>
    <name evidence="4" type="ORF">LXN57_36765</name>
</gene>
<dbReference type="InterPro" id="IPR006140">
    <property type="entry name" value="D-isomer_DH_NAD-bd"/>
</dbReference>
<name>A0ABT0YBJ5_9ACTN</name>
<dbReference type="EMBL" id="JAMQOL010000054">
    <property type="protein sequence ID" value="MCM4083120.1"/>
    <property type="molecule type" value="Genomic_DNA"/>
</dbReference>
<evidence type="ECO:0000259" key="3">
    <source>
        <dbReference type="Pfam" id="PF02826"/>
    </source>
</evidence>
<sequence length="323" mass="33935">MNGDLRICVFHPTMGRATASLIAAADPSATVDVVHDVDRDPPSPETIDVLIANRVPAGLLHRCERLAWLHLTGSGTDHVPAHEIPPGLRVTTSAEVPVRAVAEFTVGALLALGKQTHQLVDRQRRHEWSVPDATLLGGSHLVLLGLGRIGGAIARLAEPFGMRVTAVTRTAQPSAWADAVLPAARLADAVLDADHLVCAVPSTPQTRGLVSARVIAALPSTASVVNVGRADVLDTAALVAALTAGRLRGAVLDVHDEEPLPAASPLWDVPRLWITPHSAFRFPAEEHAVAQVFLAQLRSWRGGAPEPDAAARCPVIGAGAGRR</sequence>
<organism evidence="4 5">
    <name type="scientific">Paractinoplanes hotanensis</name>
    <dbReference type="NCBI Taxonomy" id="2906497"/>
    <lineage>
        <taxon>Bacteria</taxon>
        <taxon>Bacillati</taxon>
        <taxon>Actinomycetota</taxon>
        <taxon>Actinomycetes</taxon>
        <taxon>Micromonosporales</taxon>
        <taxon>Micromonosporaceae</taxon>
        <taxon>Paractinoplanes</taxon>
    </lineage>
</organism>
<dbReference type="Pfam" id="PF02826">
    <property type="entry name" value="2-Hacid_dh_C"/>
    <property type="match status" value="1"/>
</dbReference>
<dbReference type="Proteomes" id="UP001523216">
    <property type="component" value="Unassembled WGS sequence"/>
</dbReference>
<reference evidence="4 5" key="1">
    <citation type="submission" date="2022-06" db="EMBL/GenBank/DDBJ databases">
        <title>Actinoplanes abujensis sp. nov., isolated from Nigerian arid soil.</title>
        <authorList>
            <person name="Ding P."/>
        </authorList>
    </citation>
    <scope>NUCLEOTIDE SEQUENCE [LARGE SCALE GENOMIC DNA]</scope>
    <source>
        <strain evidence="5">TRM88002</strain>
    </source>
</reference>
<keyword evidence="1" id="KW-0560">Oxidoreductase</keyword>
<dbReference type="RefSeq" id="WP_251802831.1">
    <property type="nucleotide sequence ID" value="NZ_JAMQOL010000054.1"/>
</dbReference>
<evidence type="ECO:0000313" key="5">
    <source>
        <dbReference type="Proteomes" id="UP001523216"/>
    </source>
</evidence>
<dbReference type="PANTHER" id="PTHR43333">
    <property type="entry name" value="2-HACID_DH_C DOMAIN-CONTAINING PROTEIN"/>
    <property type="match status" value="1"/>
</dbReference>
<comment type="caution">
    <text evidence="4">The sequence shown here is derived from an EMBL/GenBank/DDBJ whole genome shotgun (WGS) entry which is preliminary data.</text>
</comment>
<keyword evidence="5" id="KW-1185">Reference proteome</keyword>
<dbReference type="InterPro" id="IPR036291">
    <property type="entry name" value="NAD(P)-bd_dom_sf"/>
</dbReference>
<dbReference type="SUPFAM" id="SSF51735">
    <property type="entry name" value="NAD(P)-binding Rossmann-fold domains"/>
    <property type="match status" value="1"/>
</dbReference>
<keyword evidence="2" id="KW-0520">NAD</keyword>
<dbReference type="PANTHER" id="PTHR43333:SF1">
    <property type="entry name" value="D-ISOMER SPECIFIC 2-HYDROXYACID DEHYDROGENASE NAD-BINDING DOMAIN-CONTAINING PROTEIN"/>
    <property type="match status" value="1"/>
</dbReference>
<proteinExistence type="predicted"/>
<accession>A0ABT0YBJ5</accession>
<evidence type="ECO:0000313" key="4">
    <source>
        <dbReference type="EMBL" id="MCM4083120.1"/>
    </source>
</evidence>
<evidence type="ECO:0000256" key="1">
    <source>
        <dbReference type="ARBA" id="ARBA00023002"/>
    </source>
</evidence>
<dbReference type="SUPFAM" id="SSF52283">
    <property type="entry name" value="Formate/glycerate dehydrogenase catalytic domain-like"/>
    <property type="match status" value="1"/>
</dbReference>
<protein>
    <submittedName>
        <fullName evidence="4">NAD(P)-binding domain-containing protein</fullName>
    </submittedName>
</protein>
<evidence type="ECO:0000256" key="2">
    <source>
        <dbReference type="ARBA" id="ARBA00023027"/>
    </source>
</evidence>